<dbReference type="Pfam" id="PF13692">
    <property type="entry name" value="Glyco_trans_1_4"/>
    <property type="match status" value="1"/>
</dbReference>
<evidence type="ECO:0000313" key="2">
    <source>
        <dbReference type="Proteomes" id="UP000320496"/>
    </source>
</evidence>
<dbReference type="OrthoDB" id="9775208at2"/>
<keyword evidence="2" id="KW-1185">Reference proteome</keyword>
<evidence type="ECO:0000313" key="1">
    <source>
        <dbReference type="EMBL" id="QDU38728.1"/>
    </source>
</evidence>
<dbReference type="RefSeq" id="WP_145369981.1">
    <property type="nucleotide sequence ID" value="NZ_CP036275.1"/>
</dbReference>
<dbReference type="CDD" id="cd03801">
    <property type="entry name" value="GT4_PimA-like"/>
    <property type="match status" value="1"/>
</dbReference>
<dbReference type="KEGG" id="mri:Mal4_30580"/>
<accession>A0A517Z8C5</accession>
<proteinExistence type="predicted"/>
<keyword evidence="1" id="KW-0808">Transferase</keyword>
<protein>
    <submittedName>
        <fullName evidence="1">Glycosyl transferases group 1</fullName>
    </submittedName>
</protein>
<dbReference type="GO" id="GO:0016740">
    <property type="term" value="F:transferase activity"/>
    <property type="evidence" value="ECO:0007669"/>
    <property type="project" value="UniProtKB-KW"/>
</dbReference>
<dbReference type="Proteomes" id="UP000320496">
    <property type="component" value="Chromosome"/>
</dbReference>
<organism evidence="1 2">
    <name type="scientific">Maioricimonas rarisocia</name>
    <dbReference type="NCBI Taxonomy" id="2528026"/>
    <lineage>
        <taxon>Bacteria</taxon>
        <taxon>Pseudomonadati</taxon>
        <taxon>Planctomycetota</taxon>
        <taxon>Planctomycetia</taxon>
        <taxon>Planctomycetales</taxon>
        <taxon>Planctomycetaceae</taxon>
        <taxon>Maioricimonas</taxon>
    </lineage>
</organism>
<gene>
    <name evidence="1" type="ORF">Mal4_30580</name>
</gene>
<reference evidence="1 2" key="1">
    <citation type="submission" date="2019-02" db="EMBL/GenBank/DDBJ databases">
        <title>Deep-cultivation of Planctomycetes and their phenomic and genomic characterization uncovers novel biology.</title>
        <authorList>
            <person name="Wiegand S."/>
            <person name="Jogler M."/>
            <person name="Boedeker C."/>
            <person name="Pinto D."/>
            <person name="Vollmers J."/>
            <person name="Rivas-Marin E."/>
            <person name="Kohn T."/>
            <person name="Peeters S.H."/>
            <person name="Heuer A."/>
            <person name="Rast P."/>
            <person name="Oberbeckmann S."/>
            <person name="Bunk B."/>
            <person name="Jeske O."/>
            <person name="Meyerdierks A."/>
            <person name="Storesund J.E."/>
            <person name="Kallscheuer N."/>
            <person name="Luecker S."/>
            <person name="Lage O.M."/>
            <person name="Pohl T."/>
            <person name="Merkel B.J."/>
            <person name="Hornburger P."/>
            <person name="Mueller R.-W."/>
            <person name="Bruemmer F."/>
            <person name="Labrenz M."/>
            <person name="Spormann A.M."/>
            <person name="Op den Camp H."/>
            <person name="Overmann J."/>
            <person name="Amann R."/>
            <person name="Jetten M.S.M."/>
            <person name="Mascher T."/>
            <person name="Medema M.H."/>
            <person name="Devos D.P."/>
            <person name="Kaster A.-K."/>
            <person name="Ovreas L."/>
            <person name="Rohde M."/>
            <person name="Galperin M.Y."/>
            <person name="Jogler C."/>
        </authorList>
    </citation>
    <scope>NUCLEOTIDE SEQUENCE [LARGE SCALE GENOMIC DNA]</scope>
    <source>
        <strain evidence="1 2">Mal4</strain>
    </source>
</reference>
<sequence length="442" mass="49628">MDDSGTESQADGKQPAEPIRVCFVVLNAFPAINPEVPGAIGGIETRAWMLARTLARRPDIDVQFVVRHTERIRQLEFDGVRLVPIHDRLYRLREAVSTMLERQQRFPWLRFHGFSPALLWQLPILAVWWPWRRLRQRAPDPLRPCPPYTTVEADLLACFGVNVTTATVIASAHATNRPAILFLGSDADLDERYTATSTFVTPYGDPGPICRWAIDHADRIVVQTPSQQQVLRERFGREGTLIGNPIDLEEWDSRLETALPPEGIAGLDRYVLWVGRAEGTHKRPQLLVELARKCPELPFVMILNPRDTLLEQQIRRTAPSNVRILDWVPFPQMPAVFRRAAVLVNTSSLEGFSNAFLQAAASGVPIAALEVARDFLEESGAGAEAEGSMERLAEIVRRQWNEPDAAQLRKARAYVEQHHALPAQAEQVAAVIPGILSGRQRR</sequence>
<dbReference type="SUPFAM" id="SSF53756">
    <property type="entry name" value="UDP-Glycosyltransferase/glycogen phosphorylase"/>
    <property type="match status" value="1"/>
</dbReference>
<dbReference type="EMBL" id="CP036275">
    <property type="protein sequence ID" value="QDU38728.1"/>
    <property type="molecule type" value="Genomic_DNA"/>
</dbReference>
<dbReference type="Gene3D" id="3.40.50.2000">
    <property type="entry name" value="Glycogen Phosphorylase B"/>
    <property type="match status" value="2"/>
</dbReference>
<dbReference type="PANTHER" id="PTHR12526:SF626">
    <property type="entry name" value="GLL4300 PROTEIN"/>
    <property type="match status" value="1"/>
</dbReference>
<dbReference type="PANTHER" id="PTHR12526">
    <property type="entry name" value="GLYCOSYLTRANSFERASE"/>
    <property type="match status" value="1"/>
</dbReference>
<name>A0A517Z8C5_9PLAN</name>
<dbReference type="AlphaFoldDB" id="A0A517Z8C5"/>